<evidence type="ECO:0000313" key="14">
    <source>
        <dbReference type="EMBL" id="EKY01413.1"/>
    </source>
</evidence>
<keyword evidence="5 10" id="KW-0819">tRNA processing</keyword>
<gene>
    <name evidence="10" type="primary">miaA</name>
    <name evidence="14" type="ORF">HMPREF9134_00957</name>
</gene>
<feature type="binding site" evidence="10">
    <location>
        <begin position="20"/>
        <end position="25"/>
    </location>
    <ligand>
        <name>substrate</name>
    </ligand>
</feature>
<dbReference type="STRING" id="1127696.HMPREF9134_00957"/>
<proteinExistence type="inferred from homology"/>
<dbReference type="InterPro" id="IPR039657">
    <property type="entry name" value="Dimethylallyltransferase"/>
</dbReference>
<dbReference type="HAMAP" id="MF_00185">
    <property type="entry name" value="IPP_trans"/>
    <property type="match status" value="1"/>
</dbReference>
<dbReference type="EMBL" id="AMEQ01000026">
    <property type="protein sequence ID" value="EKY01413.1"/>
    <property type="molecule type" value="Genomic_DNA"/>
</dbReference>
<evidence type="ECO:0000313" key="15">
    <source>
        <dbReference type="Proteomes" id="UP000010408"/>
    </source>
</evidence>
<dbReference type="GO" id="GO:0006400">
    <property type="term" value="P:tRNA modification"/>
    <property type="evidence" value="ECO:0007669"/>
    <property type="project" value="TreeGrafter"/>
</dbReference>
<sequence>MQRASTRDQRPTLVVLLGPTGVGKTALGVQLASKLGCSILSADSRQIYRELPIGTAAPTPEERAAVPHYFVGTHSVTEGYSAASYEADVLHLLEKLFSDHPIQLLSGGSMMYIDAVCRGIDEIPDVDPAIRAEVWHRYETGGLAPILSELEHLDPRYYAAVDHHNYKRVLHGYEVCLSSGRPFSSFHTGQAKSRPFDIIKVGLTREREDLYARIDERVLQMMSLGLEAEARAVYPYRHLNALNTVGYKELFAYFDGTIPLDEAIRLIQHNSRHYARKQLTWWKRDPEVHWYHPDAPNDLLRAIGHR</sequence>
<dbReference type="eggNOG" id="COG0324">
    <property type="taxonomic scope" value="Bacteria"/>
</dbReference>
<evidence type="ECO:0000256" key="10">
    <source>
        <dbReference type="HAMAP-Rule" id="MF_00185"/>
    </source>
</evidence>
<keyword evidence="4 10" id="KW-0808">Transferase</keyword>
<evidence type="ECO:0000256" key="4">
    <source>
        <dbReference type="ARBA" id="ARBA00022679"/>
    </source>
</evidence>
<evidence type="ECO:0000256" key="1">
    <source>
        <dbReference type="ARBA" id="ARBA00001946"/>
    </source>
</evidence>
<dbReference type="Gene3D" id="1.10.20.140">
    <property type="match status" value="1"/>
</dbReference>
<evidence type="ECO:0000256" key="13">
    <source>
        <dbReference type="RuleBase" id="RU003785"/>
    </source>
</evidence>
<feature type="region of interest" description="Interaction with substrate tRNA" evidence="10">
    <location>
        <begin position="43"/>
        <end position="46"/>
    </location>
</feature>
<evidence type="ECO:0000256" key="3">
    <source>
        <dbReference type="ARBA" id="ARBA00005842"/>
    </source>
</evidence>
<comment type="cofactor">
    <cofactor evidence="1 10">
        <name>Mg(2+)</name>
        <dbReference type="ChEBI" id="CHEBI:18420"/>
    </cofactor>
</comment>
<dbReference type="RefSeq" id="WP_005469413.1">
    <property type="nucleotide sequence ID" value="NZ_KB291046.1"/>
</dbReference>
<keyword evidence="8 10" id="KW-0460">Magnesium</keyword>
<dbReference type="PANTHER" id="PTHR11088">
    <property type="entry name" value="TRNA DIMETHYLALLYLTRANSFERASE"/>
    <property type="match status" value="1"/>
</dbReference>
<feature type="site" description="Interaction with substrate tRNA" evidence="10">
    <location>
        <position position="131"/>
    </location>
</feature>
<evidence type="ECO:0000256" key="12">
    <source>
        <dbReference type="RuleBase" id="RU003784"/>
    </source>
</evidence>
<dbReference type="SUPFAM" id="SSF52540">
    <property type="entry name" value="P-loop containing nucleoside triphosphate hydrolases"/>
    <property type="match status" value="2"/>
</dbReference>
<keyword evidence="6 10" id="KW-0547">Nucleotide-binding</keyword>
<evidence type="ECO:0000256" key="9">
    <source>
        <dbReference type="ARBA" id="ARBA00049563"/>
    </source>
</evidence>
<reference evidence="14 15" key="1">
    <citation type="submission" date="2012-05" db="EMBL/GenBank/DDBJ databases">
        <authorList>
            <person name="Weinstock G."/>
            <person name="Sodergren E."/>
            <person name="Lobos E.A."/>
            <person name="Fulton L."/>
            <person name="Fulton R."/>
            <person name="Courtney L."/>
            <person name="Fronick C."/>
            <person name="O'Laughlin M."/>
            <person name="Godfrey J."/>
            <person name="Wilson R.M."/>
            <person name="Miner T."/>
            <person name="Farmer C."/>
            <person name="Delehaunty K."/>
            <person name="Cordes M."/>
            <person name="Minx P."/>
            <person name="Tomlinson C."/>
            <person name="Chen J."/>
            <person name="Wollam A."/>
            <person name="Pepin K.H."/>
            <person name="Bhonagiri V."/>
            <person name="Zhang X."/>
            <person name="Suruliraj S."/>
            <person name="Warren W."/>
            <person name="Mitreva M."/>
            <person name="Mardis E.R."/>
            <person name="Wilson R.K."/>
        </authorList>
    </citation>
    <scope>NUCLEOTIDE SEQUENCE [LARGE SCALE GENOMIC DNA]</scope>
    <source>
        <strain evidence="14 15">F0037</strain>
    </source>
</reference>
<dbReference type="Pfam" id="PF01715">
    <property type="entry name" value="IPPT"/>
    <property type="match status" value="1"/>
</dbReference>
<dbReference type="PATRIC" id="fig|1127696.3.peg.870"/>
<keyword evidence="7 10" id="KW-0067">ATP-binding</keyword>
<dbReference type="GO" id="GO:0005524">
    <property type="term" value="F:ATP binding"/>
    <property type="evidence" value="ECO:0007669"/>
    <property type="project" value="UniProtKB-UniRule"/>
</dbReference>
<comment type="subunit">
    <text evidence="10">Monomer.</text>
</comment>
<feature type="binding site" evidence="10">
    <location>
        <begin position="18"/>
        <end position="25"/>
    </location>
    <ligand>
        <name>ATP</name>
        <dbReference type="ChEBI" id="CHEBI:30616"/>
    </ligand>
</feature>
<evidence type="ECO:0000256" key="11">
    <source>
        <dbReference type="RuleBase" id="RU003783"/>
    </source>
</evidence>
<comment type="function">
    <text evidence="2 10 12">Catalyzes the transfer of a dimethylallyl group onto the adenine at position 37 in tRNAs that read codons beginning with uridine, leading to the formation of N6-(dimethylallyl)adenosine (i(6)A).</text>
</comment>
<protein>
    <recommendedName>
        <fullName evidence="10">tRNA dimethylallyltransferase</fullName>
        <ecNumber evidence="10">2.5.1.75</ecNumber>
    </recommendedName>
    <alternativeName>
        <fullName evidence="10">Dimethylallyl diphosphate:tRNA dimethylallyltransferase</fullName>
        <shortName evidence="10">DMAPP:tRNA dimethylallyltransferase</shortName>
        <shortName evidence="10">DMATase</shortName>
    </alternativeName>
    <alternativeName>
        <fullName evidence="10">Isopentenyl-diphosphate:tRNA isopentenyltransferase</fullName>
        <shortName evidence="10">IPP transferase</shortName>
        <shortName evidence="10">IPPT</shortName>
        <shortName evidence="10">IPTase</shortName>
    </alternativeName>
</protein>
<comment type="catalytic activity">
    <reaction evidence="9 10 11">
        <text>adenosine(37) in tRNA + dimethylallyl diphosphate = N(6)-dimethylallyladenosine(37) in tRNA + diphosphate</text>
        <dbReference type="Rhea" id="RHEA:26482"/>
        <dbReference type="Rhea" id="RHEA-COMP:10162"/>
        <dbReference type="Rhea" id="RHEA-COMP:10375"/>
        <dbReference type="ChEBI" id="CHEBI:33019"/>
        <dbReference type="ChEBI" id="CHEBI:57623"/>
        <dbReference type="ChEBI" id="CHEBI:74411"/>
        <dbReference type="ChEBI" id="CHEBI:74415"/>
        <dbReference type="EC" id="2.5.1.75"/>
    </reaction>
</comment>
<dbReference type="Proteomes" id="UP000010408">
    <property type="component" value="Unassembled WGS sequence"/>
</dbReference>
<dbReference type="InterPro" id="IPR027417">
    <property type="entry name" value="P-loop_NTPase"/>
</dbReference>
<dbReference type="InterPro" id="IPR018022">
    <property type="entry name" value="IPT"/>
</dbReference>
<comment type="caution">
    <text evidence="14">The sequence shown here is derived from an EMBL/GenBank/DDBJ whole genome shotgun (WGS) entry which is preliminary data.</text>
</comment>
<dbReference type="PANTHER" id="PTHR11088:SF60">
    <property type="entry name" value="TRNA DIMETHYLALLYLTRANSFERASE"/>
    <property type="match status" value="1"/>
</dbReference>
<feature type="site" description="Interaction with substrate tRNA" evidence="10">
    <location>
        <position position="109"/>
    </location>
</feature>
<evidence type="ECO:0000256" key="5">
    <source>
        <dbReference type="ARBA" id="ARBA00022694"/>
    </source>
</evidence>
<evidence type="ECO:0000256" key="2">
    <source>
        <dbReference type="ARBA" id="ARBA00003213"/>
    </source>
</evidence>
<dbReference type="EC" id="2.5.1.75" evidence="10"/>
<dbReference type="GO" id="GO:0052381">
    <property type="term" value="F:tRNA dimethylallyltransferase activity"/>
    <property type="evidence" value="ECO:0007669"/>
    <property type="project" value="UniProtKB-UniRule"/>
</dbReference>
<comment type="similarity">
    <text evidence="3 10 13">Belongs to the IPP transferase family.</text>
</comment>
<accession>L1NDH0</accession>
<evidence type="ECO:0000256" key="6">
    <source>
        <dbReference type="ARBA" id="ARBA00022741"/>
    </source>
</evidence>
<dbReference type="AlphaFoldDB" id="L1NDH0"/>
<dbReference type="Gene3D" id="3.40.50.300">
    <property type="entry name" value="P-loop containing nucleotide triphosphate hydrolases"/>
    <property type="match status" value="1"/>
</dbReference>
<dbReference type="NCBIfam" id="TIGR00174">
    <property type="entry name" value="miaA"/>
    <property type="match status" value="1"/>
</dbReference>
<comment type="caution">
    <text evidence="10">Lacks conserved residue(s) required for the propagation of feature annotation.</text>
</comment>
<evidence type="ECO:0000256" key="7">
    <source>
        <dbReference type="ARBA" id="ARBA00022840"/>
    </source>
</evidence>
<name>L1NDH0_9PORP</name>
<dbReference type="HOGENOM" id="CLU_032616_0_1_10"/>
<organism evidence="14 15">
    <name type="scientific">Porphyromonas catoniae F0037</name>
    <dbReference type="NCBI Taxonomy" id="1127696"/>
    <lineage>
        <taxon>Bacteria</taxon>
        <taxon>Pseudomonadati</taxon>
        <taxon>Bacteroidota</taxon>
        <taxon>Bacteroidia</taxon>
        <taxon>Bacteroidales</taxon>
        <taxon>Porphyromonadaceae</taxon>
        <taxon>Porphyromonas</taxon>
    </lineage>
</organism>
<evidence type="ECO:0000256" key="8">
    <source>
        <dbReference type="ARBA" id="ARBA00022842"/>
    </source>
</evidence>